<name>A0A7X9ZU89_9SPHN</name>
<evidence type="ECO:0000313" key="1">
    <source>
        <dbReference type="EMBL" id="NML12773.1"/>
    </source>
</evidence>
<comment type="caution">
    <text evidence="1">The sequence shown here is derived from an EMBL/GenBank/DDBJ whole genome shotgun (WGS) entry which is preliminary data.</text>
</comment>
<dbReference type="Pfam" id="PF10082">
    <property type="entry name" value="BBP2_2"/>
    <property type="match status" value="1"/>
</dbReference>
<accession>A0A7X9ZU89</accession>
<dbReference type="AlphaFoldDB" id="A0A7X9ZU89"/>
<protein>
    <submittedName>
        <fullName evidence="1">Outer membrane beta-barrel protein</fullName>
    </submittedName>
</protein>
<sequence length="452" mass="49889">MMVVLSLRHRHTSSSGRTTRGFFGRLALVGLHGSALFVPAMAHAQSTTTLIQPVISPDYGRDRNVSVLERQHPDFAPLGYRLGNWILNPSLTVSPGVTNNVYNDNDNRQSDAFVIVEPNLRISSDWAVHRLILEATGDLRRYAQASVRNQDGWKIDASGRLDVSQNFFIEASGTVGRRFESPFSDDVINNTTNVSSYLQTLANMKASYTVGRTRLVGSVDRSSYTFNRVTFADRPARDQRSRDRTMDRLTGIIDYALSPSLSVYGQIVLDRNEYDALIANGQANRDSTGYMFVGGVNFDLAGLMRGSVGTGYSHRDYKSKLYPDASGLSVQAKVEFFPTPLTTIGLTAQRQIQDAGLGGAGAYLDNRATMRVDHELLENLVLTLDADVARRSYEELDQRTDVVSVGAAARFQMTRGLSFGGNIRYGSSTPNGNNLGNAFDEFRAIVSVRIRR</sequence>
<dbReference type="InterPro" id="IPR018759">
    <property type="entry name" value="BBP2_2"/>
</dbReference>
<proteinExistence type="predicted"/>
<dbReference type="Proteomes" id="UP000519023">
    <property type="component" value="Unassembled WGS sequence"/>
</dbReference>
<gene>
    <name evidence="1" type="ORF">HHL08_22000</name>
</gene>
<dbReference type="EMBL" id="JABBFV010000026">
    <property type="protein sequence ID" value="NML12773.1"/>
    <property type="molecule type" value="Genomic_DNA"/>
</dbReference>
<organism evidence="1 2">
    <name type="scientific">Sphingobium psychrophilum</name>
    <dbReference type="NCBI Taxonomy" id="2728834"/>
    <lineage>
        <taxon>Bacteria</taxon>
        <taxon>Pseudomonadati</taxon>
        <taxon>Pseudomonadota</taxon>
        <taxon>Alphaproteobacteria</taxon>
        <taxon>Sphingomonadales</taxon>
        <taxon>Sphingomonadaceae</taxon>
        <taxon>Sphingobium</taxon>
    </lineage>
</organism>
<dbReference type="SUPFAM" id="SSF56935">
    <property type="entry name" value="Porins"/>
    <property type="match status" value="1"/>
</dbReference>
<reference evidence="1 2" key="1">
    <citation type="submission" date="2020-04" db="EMBL/GenBank/DDBJ databases">
        <title>Sphingobium sp. AR-3-1 isolated from Arctic soil.</title>
        <authorList>
            <person name="Dahal R.H."/>
            <person name="Chaudhary D.K."/>
        </authorList>
    </citation>
    <scope>NUCLEOTIDE SEQUENCE [LARGE SCALE GENOMIC DNA]</scope>
    <source>
        <strain evidence="1 2">AR-3-1</strain>
    </source>
</reference>
<evidence type="ECO:0000313" key="2">
    <source>
        <dbReference type="Proteomes" id="UP000519023"/>
    </source>
</evidence>
<keyword evidence="2" id="KW-1185">Reference proteome</keyword>
<dbReference type="RefSeq" id="WP_169575117.1">
    <property type="nucleotide sequence ID" value="NZ_JABBFV010000026.1"/>
</dbReference>